<dbReference type="EMBL" id="VSRR010006983">
    <property type="protein sequence ID" value="MPC45986.1"/>
    <property type="molecule type" value="Genomic_DNA"/>
</dbReference>
<evidence type="ECO:0000313" key="2">
    <source>
        <dbReference type="EMBL" id="MPC45986.1"/>
    </source>
</evidence>
<evidence type="ECO:0000256" key="1">
    <source>
        <dbReference type="SAM" id="MobiDB-lite"/>
    </source>
</evidence>
<keyword evidence="3" id="KW-1185">Reference proteome</keyword>
<reference evidence="2 3" key="1">
    <citation type="submission" date="2019-05" db="EMBL/GenBank/DDBJ databases">
        <title>Another draft genome of Portunus trituberculatus and its Hox gene families provides insights of decapod evolution.</title>
        <authorList>
            <person name="Jeong J.-H."/>
            <person name="Song I."/>
            <person name="Kim S."/>
            <person name="Choi T."/>
            <person name="Kim D."/>
            <person name="Ryu S."/>
            <person name="Kim W."/>
        </authorList>
    </citation>
    <scope>NUCLEOTIDE SEQUENCE [LARGE SCALE GENOMIC DNA]</scope>
    <source>
        <tissue evidence="2">Muscle</tissue>
    </source>
</reference>
<accession>A0A5B7FKH3</accession>
<organism evidence="2 3">
    <name type="scientific">Portunus trituberculatus</name>
    <name type="common">Swimming crab</name>
    <name type="synonym">Neptunus trituberculatus</name>
    <dbReference type="NCBI Taxonomy" id="210409"/>
    <lineage>
        <taxon>Eukaryota</taxon>
        <taxon>Metazoa</taxon>
        <taxon>Ecdysozoa</taxon>
        <taxon>Arthropoda</taxon>
        <taxon>Crustacea</taxon>
        <taxon>Multicrustacea</taxon>
        <taxon>Malacostraca</taxon>
        <taxon>Eumalacostraca</taxon>
        <taxon>Eucarida</taxon>
        <taxon>Decapoda</taxon>
        <taxon>Pleocyemata</taxon>
        <taxon>Brachyura</taxon>
        <taxon>Eubrachyura</taxon>
        <taxon>Portunoidea</taxon>
        <taxon>Portunidae</taxon>
        <taxon>Portuninae</taxon>
        <taxon>Portunus</taxon>
    </lineage>
</organism>
<protein>
    <submittedName>
        <fullName evidence="2">Uncharacterized protein</fullName>
    </submittedName>
</protein>
<gene>
    <name evidence="2" type="ORF">E2C01_039692</name>
</gene>
<evidence type="ECO:0000313" key="3">
    <source>
        <dbReference type="Proteomes" id="UP000324222"/>
    </source>
</evidence>
<proteinExistence type="predicted"/>
<dbReference type="Proteomes" id="UP000324222">
    <property type="component" value="Unassembled WGS sequence"/>
</dbReference>
<feature type="region of interest" description="Disordered" evidence="1">
    <location>
        <begin position="73"/>
        <end position="93"/>
    </location>
</feature>
<dbReference type="AlphaFoldDB" id="A0A5B7FKH3"/>
<comment type="caution">
    <text evidence="2">The sequence shown here is derived from an EMBL/GenBank/DDBJ whole genome shotgun (WGS) entry which is preliminary data.</text>
</comment>
<name>A0A5B7FKH3_PORTR</name>
<sequence>MTIGIWKVIEDKHARWTKEMKGRRRSRWSSAIIVIHLLIELEKFFDVEMGMRKKKLSIRNNILGQETLETRERLDRPERVPVSATDKNDPRQFQRVPQTIMTLTSASDQSH</sequence>